<sequence length="449" mass="49472">MEILFGFLISFCLLIISVLKGMFIGYALIAAWLIFAVISIKKGYTIKEILEMSYKGGKQSFVVAKVLLLIGAVIGVWMASGTIAAIVYYCLKLITPSLFIFSVFLICCGVSLLIGTSLGSVSMVGLPLMIIARSGNVNLNMTAGTIIAGVYFGDRCSPMSSSAALIASLTKTNIFTNIKNMLYSSIIPFSLSIVFYYTLSVLQPLKGMNNNLSNELLGNFKIGFIILLPAIIILILSLCKIKIYFSAPISIFVASVFAVIFQHYQFKEVIQFIIFGFQTSKSSPLYNILKGGGIISMLKSSLVLFVSCSLSGIFKEINVFEGFKKIITYKTLTRQNLFSITSMVSIITAAFGCNQTISSVMTNEIMKDCYEDVDKYQFSLDLENSGILIAALIPWNIAALVPTTTLNVNIVGYIPYAFYLYILPIVYFIYSKYSNGNLNINLNRQEITN</sequence>
<feature type="transmembrane region" description="Helical" evidence="9">
    <location>
        <begin position="219"/>
        <end position="236"/>
    </location>
</feature>
<feature type="transmembrane region" description="Helical" evidence="9">
    <location>
        <begin position="60"/>
        <end position="86"/>
    </location>
</feature>
<evidence type="ECO:0000313" key="12">
    <source>
        <dbReference type="Proteomes" id="UP001623661"/>
    </source>
</evidence>
<comment type="subcellular location">
    <subcellularLocation>
        <location evidence="1">Cell membrane</location>
        <topology evidence="1">Multi-pass membrane protein</topology>
    </subcellularLocation>
</comment>
<dbReference type="Pfam" id="PF03553">
    <property type="entry name" value="Na_H_antiporter"/>
    <property type="match status" value="1"/>
</dbReference>
<comment type="caution">
    <text evidence="11">The sequence shown here is derived from an EMBL/GenBank/DDBJ whole genome shotgun (WGS) entry which is preliminary data.</text>
</comment>
<dbReference type="EMBL" id="JBJHZY010000001">
    <property type="protein sequence ID" value="MFL0266803.1"/>
    <property type="molecule type" value="Genomic_DNA"/>
</dbReference>
<keyword evidence="3" id="KW-0050">Antiport</keyword>
<evidence type="ECO:0000256" key="3">
    <source>
        <dbReference type="ARBA" id="ARBA00022449"/>
    </source>
</evidence>
<feature type="transmembrane region" description="Helical" evidence="9">
    <location>
        <begin position="98"/>
        <end position="131"/>
    </location>
</feature>
<dbReference type="RefSeq" id="WP_406763424.1">
    <property type="nucleotide sequence ID" value="NZ_JBJHZY010000001.1"/>
</dbReference>
<gene>
    <name evidence="11" type="ORF">ACJDUH_01720</name>
</gene>
<keyword evidence="7 9" id="KW-0472">Membrane</keyword>
<evidence type="ECO:0000256" key="1">
    <source>
        <dbReference type="ARBA" id="ARBA00004651"/>
    </source>
</evidence>
<feature type="transmembrane region" description="Helical" evidence="9">
    <location>
        <begin position="335"/>
        <end position="357"/>
    </location>
</feature>
<feature type="transmembrane region" description="Helical" evidence="9">
    <location>
        <begin position="181"/>
        <end position="199"/>
    </location>
</feature>
<comment type="similarity">
    <text evidence="8">Belongs to the NhaC Na(+)/H(+) (TC 2.A.35) antiporter family.</text>
</comment>
<feature type="transmembrane region" description="Helical" evidence="9">
    <location>
        <begin position="243"/>
        <end position="264"/>
    </location>
</feature>
<feature type="transmembrane region" description="Helical" evidence="9">
    <location>
        <begin position="410"/>
        <end position="430"/>
    </location>
</feature>
<name>A0ABW8TML4_9CLOT</name>
<accession>A0ABW8TML4</accession>
<dbReference type="InterPro" id="IPR052180">
    <property type="entry name" value="NhaC_Na-H+_Antiporter"/>
</dbReference>
<protein>
    <submittedName>
        <fullName evidence="11">Na+/H+ antiporter NhaC family protein</fullName>
    </submittedName>
</protein>
<keyword evidence="5 9" id="KW-0812">Transmembrane</keyword>
<organism evidence="11 12">
    <name type="scientific">Candidatus Clostridium radicumherbarum</name>
    <dbReference type="NCBI Taxonomy" id="3381662"/>
    <lineage>
        <taxon>Bacteria</taxon>
        <taxon>Bacillati</taxon>
        <taxon>Bacillota</taxon>
        <taxon>Clostridia</taxon>
        <taxon>Eubacteriales</taxon>
        <taxon>Clostridiaceae</taxon>
        <taxon>Clostridium</taxon>
    </lineage>
</organism>
<evidence type="ECO:0000256" key="2">
    <source>
        <dbReference type="ARBA" id="ARBA00022448"/>
    </source>
</evidence>
<dbReference type="PANTHER" id="PTHR33451:SF3">
    <property type="entry name" value="MALATE-2H(+)_NA(+)-LACTATE ANTIPORTER"/>
    <property type="match status" value="1"/>
</dbReference>
<keyword evidence="6 9" id="KW-1133">Transmembrane helix</keyword>
<evidence type="ECO:0000256" key="7">
    <source>
        <dbReference type="ARBA" id="ARBA00023136"/>
    </source>
</evidence>
<evidence type="ECO:0000256" key="5">
    <source>
        <dbReference type="ARBA" id="ARBA00022692"/>
    </source>
</evidence>
<dbReference type="InterPro" id="IPR018461">
    <property type="entry name" value="Na/H_Antiport_NhaC-like_C"/>
</dbReference>
<feature type="transmembrane region" description="Helical" evidence="9">
    <location>
        <begin position="6"/>
        <end position="39"/>
    </location>
</feature>
<keyword evidence="2" id="KW-0813">Transport</keyword>
<dbReference type="PANTHER" id="PTHR33451">
    <property type="entry name" value="MALATE-2H(+)/NA(+)-LACTATE ANTIPORTER"/>
    <property type="match status" value="1"/>
</dbReference>
<keyword evidence="4" id="KW-1003">Cell membrane</keyword>
<dbReference type="Proteomes" id="UP001623661">
    <property type="component" value="Unassembled WGS sequence"/>
</dbReference>
<feature type="domain" description="Na+/H+ antiporter NhaC-like C-terminal" evidence="10">
    <location>
        <begin position="149"/>
        <end position="430"/>
    </location>
</feature>
<evidence type="ECO:0000256" key="6">
    <source>
        <dbReference type="ARBA" id="ARBA00022989"/>
    </source>
</evidence>
<proteinExistence type="inferred from homology"/>
<evidence type="ECO:0000256" key="9">
    <source>
        <dbReference type="SAM" id="Phobius"/>
    </source>
</evidence>
<evidence type="ECO:0000259" key="10">
    <source>
        <dbReference type="Pfam" id="PF03553"/>
    </source>
</evidence>
<keyword evidence="12" id="KW-1185">Reference proteome</keyword>
<reference evidence="11 12" key="1">
    <citation type="submission" date="2024-11" db="EMBL/GenBank/DDBJ databases">
        <authorList>
            <person name="Heng Y.C."/>
            <person name="Lim A.C.H."/>
            <person name="Lee J.K.Y."/>
            <person name="Kittelmann S."/>
        </authorList>
    </citation>
    <scope>NUCLEOTIDE SEQUENCE [LARGE SCALE GENOMIC DNA]</scope>
    <source>
        <strain evidence="11 12">WILCCON 0202</strain>
    </source>
</reference>
<evidence type="ECO:0000256" key="4">
    <source>
        <dbReference type="ARBA" id="ARBA00022475"/>
    </source>
</evidence>
<evidence type="ECO:0000313" key="11">
    <source>
        <dbReference type="EMBL" id="MFL0266803.1"/>
    </source>
</evidence>
<feature type="transmembrane region" description="Helical" evidence="9">
    <location>
        <begin position="294"/>
        <end position="314"/>
    </location>
</feature>
<evidence type="ECO:0000256" key="8">
    <source>
        <dbReference type="ARBA" id="ARBA00038435"/>
    </source>
</evidence>